<dbReference type="Proteomes" id="UP000274033">
    <property type="component" value="Unassembled WGS sequence"/>
</dbReference>
<dbReference type="PANTHER" id="PTHR30404:SF0">
    <property type="entry name" value="N-ACETYLMURAMOYL-L-ALANINE AMIDASE AMIC"/>
    <property type="match status" value="1"/>
</dbReference>
<accession>A0A3N9UKD8</accession>
<comment type="caution">
    <text evidence="5">The sequence shown here is derived from an EMBL/GenBank/DDBJ whole genome shotgun (WGS) entry which is preliminary data.</text>
</comment>
<dbReference type="Gene3D" id="3.40.630.40">
    <property type="entry name" value="Zn-dependent exopeptidases"/>
    <property type="match status" value="1"/>
</dbReference>
<evidence type="ECO:0000256" key="2">
    <source>
        <dbReference type="ARBA" id="ARBA00023316"/>
    </source>
</evidence>
<proteinExistence type="predicted"/>
<dbReference type="OrthoDB" id="9806267at2"/>
<dbReference type="InterPro" id="IPR002508">
    <property type="entry name" value="MurNAc-LAA_cat"/>
</dbReference>
<organism evidence="5 6">
    <name type="scientific">Lysinibacillus composti</name>
    <dbReference type="NCBI Taxonomy" id="720633"/>
    <lineage>
        <taxon>Bacteria</taxon>
        <taxon>Bacillati</taxon>
        <taxon>Bacillota</taxon>
        <taxon>Bacilli</taxon>
        <taxon>Bacillales</taxon>
        <taxon>Bacillaceae</taxon>
        <taxon>Lysinibacillus</taxon>
    </lineage>
</organism>
<evidence type="ECO:0000313" key="6">
    <source>
        <dbReference type="Proteomes" id="UP000274033"/>
    </source>
</evidence>
<feature type="region of interest" description="Disordered" evidence="3">
    <location>
        <begin position="172"/>
        <end position="195"/>
    </location>
</feature>
<reference evidence="5 6" key="1">
    <citation type="journal article" date="2013" name="J. Microbiol.">
        <title>Lysinibacillus chungkukjangi sp. nov., isolated from Chungkukjang, Korean fermented soybean food.</title>
        <authorList>
            <person name="Kim S.J."/>
            <person name="Jang Y.H."/>
            <person name="Hamada M."/>
            <person name="Ahn J.H."/>
            <person name="Weon H.Y."/>
            <person name="Suzuki K."/>
            <person name="Whang K.S."/>
            <person name="Kwon S.W."/>
        </authorList>
    </citation>
    <scope>NUCLEOTIDE SEQUENCE [LARGE SCALE GENOMIC DNA]</scope>
    <source>
        <strain evidence="5 6">MCCC 1A12701</strain>
    </source>
</reference>
<dbReference type="CDD" id="cd02696">
    <property type="entry name" value="MurNAc-LAA"/>
    <property type="match status" value="1"/>
</dbReference>
<dbReference type="InterPro" id="IPR036028">
    <property type="entry name" value="SH3-like_dom_sf"/>
</dbReference>
<evidence type="ECO:0000256" key="3">
    <source>
        <dbReference type="SAM" id="MobiDB-lite"/>
    </source>
</evidence>
<dbReference type="GO" id="GO:0030288">
    <property type="term" value="C:outer membrane-bounded periplasmic space"/>
    <property type="evidence" value="ECO:0007669"/>
    <property type="project" value="TreeGrafter"/>
</dbReference>
<feature type="domain" description="SH3b" evidence="4">
    <location>
        <begin position="36"/>
        <end position="97"/>
    </location>
</feature>
<dbReference type="SUPFAM" id="SSF53187">
    <property type="entry name" value="Zn-dependent exopeptidases"/>
    <property type="match status" value="1"/>
</dbReference>
<dbReference type="SMART" id="SM00287">
    <property type="entry name" value="SH3b"/>
    <property type="match status" value="4"/>
</dbReference>
<sequence>MKNKIIAGIMTLMLFVSISVPYIYGSNNAFASNPESTGLIVSAELLYLRDGPGLSYPILTTLVKGQELTFIEKQDDWYHVSIDGQEGWVASWLTSKQQGQTEEVPNASTGISQVDHLNIRSEPSLSGPVLGQLSSGDEVNVIQVQNDWTEINYNGMNGWVSSNYISIIVEEQKSEQSPSSSKETEDEQINDSTLVETDPNTFTVIVDAVNVRKSSNLSSKKLGVIYKGEQYEVLDRENNWVQIKSKDGTVGWIYSFYGSFSTQVKAANESTKDEPSSSSSSENETVTIIYNGTNLRSEASTSSNIVAHANAGETFPIISLEGDWYKVKVNNEPAYVASWVVSTDAHTSTQQETQEERKKGTLKGVTIVIDPGHGGNDHGTTGIRGTKEKDINLKTVEFLKAKLRAAGATVYLTRESDVYVDLRKRVSISHQYNADAFISIHYDATDDSSVSGFTTYYTNGYQQELAEYVHDGLAKKVDIRDRGVQPGNYLVTRENRQNAILIELGYLSNPSEERTVTTDYYREQASLGIYQGILNYFDAQLEE</sequence>
<keyword evidence="6" id="KW-1185">Reference proteome</keyword>
<dbReference type="PANTHER" id="PTHR30404">
    <property type="entry name" value="N-ACETYLMURAMOYL-L-ALANINE AMIDASE"/>
    <property type="match status" value="1"/>
</dbReference>
<dbReference type="RefSeq" id="WP_124762245.1">
    <property type="nucleotide sequence ID" value="NZ_JAFBDY010000001.1"/>
</dbReference>
<name>A0A3N9UKD8_9BACI</name>
<feature type="domain" description="SH3b" evidence="4">
    <location>
        <begin position="281"/>
        <end position="344"/>
    </location>
</feature>
<dbReference type="GO" id="GO:0009253">
    <property type="term" value="P:peptidoglycan catabolic process"/>
    <property type="evidence" value="ECO:0007669"/>
    <property type="project" value="InterPro"/>
</dbReference>
<dbReference type="AlphaFoldDB" id="A0A3N9UKD8"/>
<feature type="domain" description="SH3b" evidence="4">
    <location>
        <begin position="107"/>
        <end position="169"/>
    </location>
</feature>
<dbReference type="PROSITE" id="PS51781">
    <property type="entry name" value="SH3B"/>
    <property type="match status" value="4"/>
</dbReference>
<dbReference type="GO" id="GO:0008745">
    <property type="term" value="F:N-acetylmuramoyl-L-alanine amidase activity"/>
    <property type="evidence" value="ECO:0007669"/>
    <property type="project" value="InterPro"/>
</dbReference>
<dbReference type="Pfam" id="PF08239">
    <property type="entry name" value="SH3_3"/>
    <property type="match status" value="4"/>
</dbReference>
<keyword evidence="2" id="KW-0961">Cell wall biogenesis/degradation</keyword>
<dbReference type="SMART" id="SM00646">
    <property type="entry name" value="Ami_3"/>
    <property type="match status" value="1"/>
</dbReference>
<dbReference type="InterPro" id="IPR050695">
    <property type="entry name" value="N-acetylmuramoyl_amidase_3"/>
</dbReference>
<keyword evidence="1" id="KW-0378">Hydrolase</keyword>
<evidence type="ECO:0000313" key="5">
    <source>
        <dbReference type="EMBL" id="RQW76424.1"/>
    </source>
</evidence>
<dbReference type="InterPro" id="IPR003646">
    <property type="entry name" value="SH3-like_bac-type"/>
</dbReference>
<gene>
    <name evidence="5" type="ORF">EBB45_02420</name>
</gene>
<dbReference type="GO" id="GO:0071555">
    <property type="term" value="P:cell wall organization"/>
    <property type="evidence" value="ECO:0007669"/>
    <property type="project" value="UniProtKB-KW"/>
</dbReference>
<dbReference type="Pfam" id="PF01520">
    <property type="entry name" value="Amidase_3"/>
    <property type="match status" value="1"/>
</dbReference>
<dbReference type="PIRSF" id="PIRSF037846">
    <property type="entry name" value="Autolysin_YrvJ_prd"/>
    <property type="match status" value="1"/>
</dbReference>
<protein>
    <submittedName>
        <fullName evidence="5">N-acetylmuramoyl-L-alanine amidase</fullName>
    </submittedName>
</protein>
<evidence type="ECO:0000259" key="4">
    <source>
        <dbReference type="PROSITE" id="PS51781"/>
    </source>
</evidence>
<dbReference type="InterPro" id="IPR017293">
    <property type="entry name" value="N-acetylmuramoyl-L-ala_amidase"/>
</dbReference>
<dbReference type="SUPFAM" id="SSF50044">
    <property type="entry name" value="SH3-domain"/>
    <property type="match status" value="2"/>
</dbReference>
<evidence type="ECO:0000256" key="1">
    <source>
        <dbReference type="ARBA" id="ARBA00022801"/>
    </source>
</evidence>
<dbReference type="EMBL" id="RRCT01000001">
    <property type="protein sequence ID" value="RQW76424.1"/>
    <property type="molecule type" value="Genomic_DNA"/>
</dbReference>
<feature type="domain" description="SH3b" evidence="4">
    <location>
        <begin position="199"/>
        <end position="262"/>
    </location>
</feature>
<dbReference type="Gene3D" id="2.30.30.40">
    <property type="entry name" value="SH3 Domains"/>
    <property type="match status" value="4"/>
</dbReference>